<name>A0A086ZZF1_9BIFI</name>
<protein>
    <submittedName>
        <fullName evidence="3">Cobalt transporter</fullName>
    </submittedName>
</protein>
<dbReference type="STRING" id="1437609.BCAL_1827"/>
<feature type="region of interest" description="Disordered" evidence="1">
    <location>
        <begin position="232"/>
        <end position="263"/>
    </location>
</feature>
<dbReference type="AlphaFoldDB" id="A0A086ZZF1"/>
<dbReference type="OrthoDB" id="5171895at2"/>
<comment type="caution">
    <text evidence="3">The sequence shown here is derived from an EMBL/GenBank/DDBJ whole genome shotgun (WGS) entry which is preliminary data.</text>
</comment>
<keyword evidence="2" id="KW-0472">Membrane</keyword>
<feature type="transmembrane region" description="Helical" evidence="2">
    <location>
        <begin position="18"/>
        <end position="38"/>
    </location>
</feature>
<dbReference type="Proteomes" id="UP000029072">
    <property type="component" value="Unassembled WGS sequence"/>
</dbReference>
<keyword evidence="2" id="KW-0812">Transmembrane</keyword>
<proteinExistence type="predicted"/>
<reference evidence="3 4" key="1">
    <citation type="submission" date="2014-03" db="EMBL/GenBank/DDBJ databases">
        <title>Genomics of Bifidobacteria.</title>
        <authorList>
            <person name="Ventura M."/>
            <person name="Milani C."/>
            <person name="Lugli G.A."/>
        </authorList>
    </citation>
    <scope>NUCLEOTIDE SEQUENCE [LARGE SCALE GENOMIC DNA]</scope>
    <source>
        <strain evidence="3 4">DSM 23973</strain>
    </source>
</reference>
<organism evidence="3 4">
    <name type="scientific">Bifidobacterium callitrichos DSM 23973</name>
    <dbReference type="NCBI Taxonomy" id="1437609"/>
    <lineage>
        <taxon>Bacteria</taxon>
        <taxon>Bacillati</taxon>
        <taxon>Actinomycetota</taxon>
        <taxon>Actinomycetes</taxon>
        <taxon>Bifidobacteriales</taxon>
        <taxon>Bifidobacteriaceae</taxon>
        <taxon>Bifidobacterium</taxon>
    </lineage>
</organism>
<feature type="compositionally biased region" description="Low complexity" evidence="1">
    <location>
        <begin position="235"/>
        <end position="260"/>
    </location>
</feature>
<accession>A0A086ZZF1</accession>
<evidence type="ECO:0000313" key="3">
    <source>
        <dbReference type="EMBL" id="KFI51901.1"/>
    </source>
</evidence>
<evidence type="ECO:0000256" key="2">
    <source>
        <dbReference type="SAM" id="Phobius"/>
    </source>
</evidence>
<keyword evidence="2" id="KW-1133">Transmembrane helix</keyword>
<dbReference type="RefSeq" id="WP_052118971.1">
    <property type="nucleotide sequence ID" value="NZ_JDUV01000002.1"/>
</dbReference>
<dbReference type="EMBL" id="JGYS01000019">
    <property type="protein sequence ID" value="KFI51901.1"/>
    <property type="molecule type" value="Genomic_DNA"/>
</dbReference>
<dbReference type="eggNOG" id="COG0739">
    <property type="taxonomic scope" value="Bacteria"/>
</dbReference>
<evidence type="ECO:0000256" key="1">
    <source>
        <dbReference type="SAM" id="MobiDB-lite"/>
    </source>
</evidence>
<sequence length="334" mass="35685">MARNEANTGHAQTTRNTVLAAIAIICVLALAFTAVFVWSRSGSTRQTASKPADYCMTTTSSGSYPLSLTQTRNASHITVIAIGRGLPDHAATVAIATAMQESKLVNLDYGDRDSVGLFQQRPSQGWGTIEQLMDETYATNAFYDALVKVANWQTIPVEDAAQAVQRSGYPDLYAQWDGMARAWASAMTGEVAAGITCSIHSRSTADPDGLVSAFRTLFPSITIVRSLGLDDDSDSSGSSDSSNHASTSNSANSDNSSTADQPSTLETTLTFTLPAGLSTTETKRRGWQAATWMIAHAQQYGIDAIHTNGMDWTRKTGSWSGTEAAEQTLTVTFQ</sequence>
<evidence type="ECO:0000313" key="4">
    <source>
        <dbReference type="Proteomes" id="UP000029072"/>
    </source>
</evidence>
<gene>
    <name evidence="3" type="ORF">BCAL_1827</name>
</gene>